<sequence length="82" mass="9018">MMNPELKKRITFAVVEALVVGAIGLGFGWYARGIDPMSEQMRMCAAVTDCMSAHPNKLDMSLSCGNALYKLKAAHDKAKEQR</sequence>
<protein>
    <submittedName>
        <fullName evidence="2">Uncharacterized protein</fullName>
    </submittedName>
</protein>
<evidence type="ECO:0000256" key="1">
    <source>
        <dbReference type="SAM" id="Phobius"/>
    </source>
</evidence>
<dbReference type="AlphaFoldDB" id="A0A1F7W8Y5"/>
<reference evidence="2 3" key="1">
    <citation type="journal article" date="2016" name="Nat. Commun.">
        <title>Thousands of microbial genomes shed light on interconnected biogeochemical processes in an aquifer system.</title>
        <authorList>
            <person name="Anantharaman K."/>
            <person name="Brown C.T."/>
            <person name="Hug L.A."/>
            <person name="Sharon I."/>
            <person name="Castelle C.J."/>
            <person name="Probst A.J."/>
            <person name="Thomas B.C."/>
            <person name="Singh A."/>
            <person name="Wilkins M.J."/>
            <person name="Karaoz U."/>
            <person name="Brodie E.L."/>
            <person name="Williams K.H."/>
            <person name="Hubbard S.S."/>
            <person name="Banfield J.F."/>
        </authorList>
    </citation>
    <scope>NUCLEOTIDE SEQUENCE [LARGE SCALE GENOMIC DNA]</scope>
</reference>
<accession>A0A1F7W8Y5</accession>
<dbReference type="EMBL" id="MGFD01000023">
    <property type="protein sequence ID" value="OGL98667.1"/>
    <property type="molecule type" value="Genomic_DNA"/>
</dbReference>
<proteinExistence type="predicted"/>
<gene>
    <name evidence="2" type="ORF">A2318_02135</name>
</gene>
<feature type="transmembrane region" description="Helical" evidence="1">
    <location>
        <begin position="12"/>
        <end position="31"/>
    </location>
</feature>
<keyword evidence="1" id="KW-1133">Transmembrane helix</keyword>
<dbReference type="STRING" id="1802421.A2318_02135"/>
<dbReference type="Proteomes" id="UP000177331">
    <property type="component" value="Unassembled WGS sequence"/>
</dbReference>
<keyword evidence="1" id="KW-0472">Membrane</keyword>
<evidence type="ECO:0000313" key="2">
    <source>
        <dbReference type="EMBL" id="OGL98667.1"/>
    </source>
</evidence>
<organism evidence="2 3">
    <name type="scientific">Candidatus Uhrbacteria bacterium RIFOXYB2_FULL_45_11</name>
    <dbReference type="NCBI Taxonomy" id="1802421"/>
    <lineage>
        <taxon>Bacteria</taxon>
        <taxon>Candidatus Uhriibacteriota</taxon>
    </lineage>
</organism>
<name>A0A1F7W8Y5_9BACT</name>
<keyword evidence="1" id="KW-0812">Transmembrane</keyword>
<evidence type="ECO:0000313" key="3">
    <source>
        <dbReference type="Proteomes" id="UP000177331"/>
    </source>
</evidence>
<comment type="caution">
    <text evidence="2">The sequence shown here is derived from an EMBL/GenBank/DDBJ whole genome shotgun (WGS) entry which is preliminary data.</text>
</comment>